<keyword evidence="4" id="KW-1185">Reference proteome</keyword>
<evidence type="ECO:0000259" key="2">
    <source>
        <dbReference type="Pfam" id="PF10400"/>
    </source>
</evidence>
<dbReference type="InterPro" id="IPR036390">
    <property type="entry name" value="WH_DNA-bd_sf"/>
</dbReference>
<organism evidence="3 4">
    <name type="scientific">Tengunoibacter tsumagoiensis</name>
    <dbReference type="NCBI Taxonomy" id="2014871"/>
    <lineage>
        <taxon>Bacteria</taxon>
        <taxon>Bacillati</taxon>
        <taxon>Chloroflexota</taxon>
        <taxon>Ktedonobacteria</taxon>
        <taxon>Ktedonobacterales</taxon>
        <taxon>Dictyobacteraceae</taxon>
        <taxon>Tengunoibacter</taxon>
    </lineage>
</organism>
<dbReference type="Gene3D" id="6.10.140.190">
    <property type="match status" value="1"/>
</dbReference>
<dbReference type="Pfam" id="PF03551">
    <property type="entry name" value="PadR"/>
    <property type="match status" value="1"/>
</dbReference>
<name>A0A402A5Y6_9CHLR</name>
<dbReference type="PANTHER" id="PTHR43252:SF6">
    <property type="entry name" value="NEGATIVE TRANSCRIPTION REGULATOR PADR"/>
    <property type="match status" value="1"/>
</dbReference>
<protein>
    <submittedName>
        <fullName evidence="3">PadR family transcriptional regulator</fullName>
    </submittedName>
</protein>
<dbReference type="PANTHER" id="PTHR43252">
    <property type="entry name" value="TRANSCRIPTIONAL REGULATOR YQJI"/>
    <property type="match status" value="1"/>
</dbReference>
<feature type="domain" description="Transcription regulator PadR N-terminal" evidence="1">
    <location>
        <begin position="12"/>
        <end position="86"/>
    </location>
</feature>
<proteinExistence type="predicted"/>
<feature type="domain" description="Transcription regulator PadR C-terminal" evidence="2">
    <location>
        <begin position="98"/>
        <end position="193"/>
    </location>
</feature>
<dbReference type="Proteomes" id="UP000287352">
    <property type="component" value="Unassembled WGS sequence"/>
</dbReference>
<dbReference type="AlphaFoldDB" id="A0A402A5Y6"/>
<dbReference type="SUPFAM" id="SSF46785">
    <property type="entry name" value="Winged helix' DNA-binding domain"/>
    <property type="match status" value="1"/>
</dbReference>
<sequence length="206" mass="23910">MEQEAYPITYGVLGLLAFWGPLSGYDLKRIFDHTLAPMWGAAQSQIYKELRRMKELGWVEMEREEQEARPDRKVYSITEQGHVALRQWQAQSPEIFQLRDELLLKVLFGTFAAPGDIAQHLHASIATHERSLLAYRQNAHHIPAQGTYPQGNRRPNPYVAERESDPYFALITQFAIDFENTYIRWLYQALEIIEQNQSVMPSDTSQ</sequence>
<evidence type="ECO:0000259" key="1">
    <source>
        <dbReference type="Pfam" id="PF03551"/>
    </source>
</evidence>
<dbReference type="InterPro" id="IPR018309">
    <property type="entry name" value="Tscrpt_reg_PadR_C"/>
</dbReference>
<dbReference type="RefSeq" id="WP_161975662.1">
    <property type="nucleotide sequence ID" value="NZ_BIFR01000002.1"/>
</dbReference>
<dbReference type="InterPro" id="IPR005149">
    <property type="entry name" value="Tscrpt_reg_PadR_N"/>
</dbReference>
<dbReference type="EMBL" id="BIFR01000002">
    <property type="protein sequence ID" value="GCE14532.1"/>
    <property type="molecule type" value="Genomic_DNA"/>
</dbReference>
<gene>
    <name evidence="3" type="ORF">KTT_43910</name>
</gene>
<dbReference type="InterPro" id="IPR036388">
    <property type="entry name" value="WH-like_DNA-bd_sf"/>
</dbReference>
<comment type="caution">
    <text evidence="3">The sequence shown here is derived from an EMBL/GenBank/DDBJ whole genome shotgun (WGS) entry which is preliminary data.</text>
</comment>
<reference evidence="4" key="1">
    <citation type="submission" date="2018-12" db="EMBL/GenBank/DDBJ databases">
        <title>Tengunoibacter tsumagoiensis gen. nov., sp. nov., Dictyobacter kobayashii sp. nov., D. alpinus sp. nov., and D. joshuensis sp. nov. and description of Dictyobacteraceae fam. nov. within the order Ktedonobacterales isolated from Tengu-no-mugimeshi.</title>
        <authorList>
            <person name="Wang C.M."/>
            <person name="Zheng Y."/>
            <person name="Sakai Y."/>
            <person name="Toyoda A."/>
            <person name="Minakuchi Y."/>
            <person name="Abe K."/>
            <person name="Yokota A."/>
            <person name="Yabe S."/>
        </authorList>
    </citation>
    <scope>NUCLEOTIDE SEQUENCE [LARGE SCALE GENOMIC DNA]</scope>
    <source>
        <strain evidence="4">Uno3</strain>
    </source>
</reference>
<evidence type="ECO:0000313" key="3">
    <source>
        <dbReference type="EMBL" id="GCE14532.1"/>
    </source>
</evidence>
<accession>A0A402A5Y6</accession>
<dbReference type="Gene3D" id="1.10.10.10">
    <property type="entry name" value="Winged helix-like DNA-binding domain superfamily/Winged helix DNA-binding domain"/>
    <property type="match status" value="1"/>
</dbReference>
<dbReference type="Pfam" id="PF10400">
    <property type="entry name" value="Vir_act_alpha_C"/>
    <property type="match status" value="1"/>
</dbReference>
<evidence type="ECO:0000313" key="4">
    <source>
        <dbReference type="Proteomes" id="UP000287352"/>
    </source>
</evidence>